<proteinExistence type="predicted"/>
<organism evidence="1 2">
    <name type="scientific">Peribacillus muralis</name>
    <dbReference type="NCBI Taxonomy" id="264697"/>
    <lineage>
        <taxon>Bacteria</taxon>
        <taxon>Bacillati</taxon>
        <taxon>Bacillota</taxon>
        <taxon>Bacilli</taxon>
        <taxon>Bacillales</taxon>
        <taxon>Bacillaceae</taxon>
        <taxon>Peribacillus</taxon>
    </lineage>
</organism>
<dbReference type="Proteomes" id="UP000077926">
    <property type="component" value="Chromosome"/>
</dbReference>
<gene>
    <name evidence="1" type="ORF">ABE28_009310</name>
</gene>
<keyword evidence="2" id="KW-1185">Reference proteome</keyword>
<dbReference type="EMBL" id="CP017080">
    <property type="protein sequence ID" value="AOH54546.1"/>
    <property type="molecule type" value="Genomic_DNA"/>
</dbReference>
<dbReference type="KEGG" id="bmur:ABE28_009310"/>
<evidence type="ECO:0000313" key="2">
    <source>
        <dbReference type="Proteomes" id="UP000077926"/>
    </source>
</evidence>
<sequence>MTSVHKDYGEGGFLSGLADLQLEKRLWLCKELMGVLCKKRVSSWYGVKNQKESFKKSDGI</sequence>
<accession>A0A1B3XMV8</accession>
<evidence type="ECO:0000313" key="1">
    <source>
        <dbReference type="EMBL" id="AOH54546.1"/>
    </source>
</evidence>
<reference evidence="1 2" key="1">
    <citation type="submission" date="2016-08" db="EMBL/GenBank/DDBJ databases">
        <title>Complete genome sequence of Bacillus muralis G25-68, a strain with toxicity to nematodes.</title>
        <authorList>
            <person name="Zheng Z."/>
        </authorList>
    </citation>
    <scope>NUCLEOTIDE SEQUENCE [LARGE SCALE GENOMIC DNA]</scope>
    <source>
        <strain evidence="1 2">G25-68</strain>
    </source>
</reference>
<name>A0A1B3XMV8_9BACI</name>
<dbReference type="AlphaFoldDB" id="A0A1B3XMV8"/>
<protein>
    <submittedName>
        <fullName evidence="1">Uncharacterized protein</fullName>
    </submittedName>
</protein>